<evidence type="ECO:0000313" key="7">
    <source>
        <dbReference type="EMBL" id="MFC3809245.1"/>
    </source>
</evidence>
<dbReference type="RefSeq" id="WP_379834042.1">
    <property type="nucleotide sequence ID" value="NZ_JBHRYQ010000001.1"/>
</dbReference>
<dbReference type="Pfam" id="PF04542">
    <property type="entry name" value="Sigma70_r2"/>
    <property type="match status" value="1"/>
</dbReference>
<evidence type="ECO:0000256" key="2">
    <source>
        <dbReference type="ARBA" id="ARBA00023015"/>
    </source>
</evidence>
<dbReference type="Pfam" id="PF08281">
    <property type="entry name" value="Sigma70_r4_2"/>
    <property type="match status" value="1"/>
</dbReference>
<reference evidence="8" key="1">
    <citation type="journal article" date="2019" name="Int. J. Syst. Evol. Microbiol.">
        <title>The Global Catalogue of Microorganisms (GCM) 10K type strain sequencing project: providing services to taxonomists for standard genome sequencing and annotation.</title>
        <authorList>
            <consortium name="The Broad Institute Genomics Platform"/>
            <consortium name="The Broad Institute Genome Sequencing Center for Infectious Disease"/>
            <person name="Wu L."/>
            <person name="Ma J."/>
        </authorList>
    </citation>
    <scope>NUCLEOTIDE SEQUENCE [LARGE SCALE GENOMIC DNA]</scope>
    <source>
        <strain evidence="8">CECT 7956</strain>
    </source>
</reference>
<evidence type="ECO:0000256" key="3">
    <source>
        <dbReference type="ARBA" id="ARBA00023082"/>
    </source>
</evidence>
<dbReference type="CDD" id="cd06171">
    <property type="entry name" value="Sigma70_r4"/>
    <property type="match status" value="1"/>
</dbReference>
<dbReference type="Proteomes" id="UP001595616">
    <property type="component" value="Unassembled WGS sequence"/>
</dbReference>
<keyword evidence="4" id="KW-0804">Transcription</keyword>
<dbReference type="InterPro" id="IPR039425">
    <property type="entry name" value="RNA_pol_sigma-70-like"/>
</dbReference>
<keyword evidence="8" id="KW-1185">Reference proteome</keyword>
<organism evidence="7 8">
    <name type="scientific">Lacihabitans lacunae</name>
    <dbReference type="NCBI Taxonomy" id="1028214"/>
    <lineage>
        <taxon>Bacteria</taxon>
        <taxon>Pseudomonadati</taxon>
        <taxon>Bacteroidota</taxon>
        <taxon>Cytophagia</taxon>
        <taxon>Cytophagales</taxon>
        <taxon>Leadbetterellaceae</taxon>
        <taxon>Lacihabitans</taxon>
    </lineage>
</organism>
<evidence type="ECO:0000259" key="5">
    <source>
        <dbReference type="Pfam" id="PF04542"/>
    </source>
</evidence>
<dbReference type="Gene3D" id="1.10.1740.10">
    <property type="match status" value="1"/>
</dbReference>
<comment type="caution">
    <text evidence="7">The sequence shown here is derived from an EMBL/GenBank/DDBJ whole genome shotgun (WGS) entry which is preliminary data.</text>
</comment>
<proteinExistence type="inferred from homology"/>
<evidence type="ECO:0000313" key="8">
    <source>
        <dbReference type="Proteomes" id="UP001595616"/>
    </source>
</evidence>
<evidence type="ECO:0000256" key="1">
    <source>
        <dbReference type="ARBA" id="ARBA00010641"/>
    </source>
</evidence>
<dbReference type="InterPro" id="IPR007627">
    <property type="entry name" value="RNA_pol_sigma70_r2"/>
</dbReference>
<dbReference type="EMBL" id="JBHRYQ010000001">
    <property type="protein sequence ID" value="MFC3809245.1"/>
    <property type="molecule type" value="Genomic_DNA"/>
</dbReference>
<feature type="domain" description="RNA polymerase sigma-70 region 2" evidence="5">
    <location>
        <begin position="22"/>
        <end position="89"/>
    </location>
</feature>
<sequence length="186" mass="22165">MLEEKHVVSLVLEGNQAAFKSLVKQYERMVFYIVYKLTDNPDIAKDIAQEVFIKVYRNISKFKFESKLSTWIGKITYSETVNYLKKENRYTTADRLDEIHATTLKSDDNPFDNTHKNDISFHLKNAIARLPEHYRRVLVLYHLDEFDYKEIGDICQMPEGTVKNYIFRARKLLKEDLELNFKEEWV</sequence>
<dbReference type="InterPro" id="IPR036388">
    <property type="entry name" value="WH-like_DNA-bd_sf"/>
</dbReference>
<dbReference type="InterPro" id="IPR014284">
    <property type="entry name" value="RNA_pol_sigma-70_dom"/>
</dbReference>
<keyword evidence="2" id="KW-0805">Transcription regulation</keyword>
<dbReference type="PANTHER" id="PTHR43133:SF51">
    <property type="entry name" value="RNA POLYMERASE SIGMA FACTOR"/>
    <property type="match status" value="1"/>
</dbReference>
<accession>A0ABV7YSA0</accession>
<gene>
    <name evidence="7" type="ORF">ACFOOI_01145</name>
</gene>
<name>A0ABV7YSA0_9BACT</name>
<dbReference type="NCBIfam" id="TIGR02937">
    <property type="entry name" value="sigma70-ECF"/>
    <property type="match status" value="1"/>
</dbReference>
<feature type="domain" description="RNA polymerase sigma factor 70 region 4 type 2" evidence="6">
    <location>
        <begin position="123"/>
        <end position="173"/>
    </location>
</feature>
<comment type="similarity">
    <text evidence="1">Belongs to the sigma-70 factor family. ECF subfamily.</text>
</comment>
<dbReference type="SUPFAM" id="SSF88659">
    <property type="entry name" value="Sigma3 and sigma4 domains of RNA polymerase sigma factors"/>
    <property type="match status" value="1"/>
</dbReference>
<keyword evidence="3" id="KW-0731">Sigma factor</keyword>
<dbReference type="InterPro" id="IPR013325">
    <property type="entry name" value="RNA_pol_sigma_r2"/>
</dbReference>
<dbReference type="InterPro" id="IPR013249">
    <property type="entry name" value="RNA_pol_sigma70_r4_t2"/>
</dbReference>
<evidence type="ECO:0000259" key="6">
    <source>
        <dbReference type="Pfam" id="PF08281"/>
    </source>
</evidence>
<dbReference type="Gene3D" id="1.10.10.10">
    <property type="entry name" value="Winged helix-like DNA-binding domain superfamily/Winged helix DNA-binding domain"/>
    <property type="match status" value="1"/>
</dbReference>
<protein>
    <submittedName>
        <fullName evidence="7">RNA polymerase sigma factor</fullName>
    </submittedName>
</protein>
<dbReference type="InterPro" id="IPR013324">
    <property type="entry name" value="RNA_pol_sigma_r3/r4-like"/>
</dbReference>
<dbReference type="PANTHER" id="PTHR43133">
    <property type="entry name" value="RNA POLYMERASE ECF-TYPE SIGMA FACTO"/>
    <property type="match status" value="1"/>
</dbReference>
<dbReference type="SUPFAM" id="SSF88946">
    <property type="entry name" value="Sigma2 domain of RNA polymerase sigma factors"/>
    <property type="match status" value="1"/>
</dbReference>
<evidence type="ECO:0000256" key="4">
    <source>
        <dbReference type="ARBA" id="ARBA00023163"/>
    </source>
</evidence>